<accession>X0Y4M7</accession>
<dbReference type="AlphaFoldDB" id="X0Y4M7"/>
<keyword evidence="1" id="KW-0560">Oxidoreductase</keyword>
<reference evidence="3" key="1">
    <citation type="journal article" date="2014" name="Front. Microbiol.">
        <title>High frequency of phylogenetically diverse reductive dehalogenase-homologous genes in deep subseafloor sedimentary metagenomes.</title>
        <authorList>
            <person name="Kawai M."/>
            <person name="Futagami T."/>
            <person name="Toyoda A."/>
            <person name="Takaki Y."/>
            <person name="Nishi S."/>
            <person name="Hori S."/>
            <person name="Arai W."/>
            <person name="Tsubouchi T."/>
            <person name="Morono Y."/>
            <person name="Uchiyama I."/>
            <person name="Ito T."/>
            <person name="Fujiyama A."/>
            <person name="Inagaki F."/>
            <person name="Takami H."/>
        </authorList>
    </citation>
    <scope>NUCLEOTIDE SEQUENCE</scope>
    <source>
        <strain evidence="3">Expedition CK06-06</strain>
    </source>
</reference>
<protein>
    <recommendedName>
        <fullName evidence="2">Gfo/Idh/MocA-like oxidoreductase N-terminal domain-containing protein</fullName>
    </recommendedName>
</protein>
<proteinExistence type="predicted"/>
<dbReference type="PANTHER" id="PTHR43818:SF11">
    <property type="entry name" value="BCDNA.GH03377"/>
    <property type="match status" value="1"/>
</dbReference>
<comment type="caution">
    <text evidence="3">The sequence shown here is derived from an EMBL/GenBank/DDBJ whole genome shotgun (WGS) entry which is preliminary data.</text>
</comment>
<gene>
    <name evidence="3" type="ORF">S01H1_82938</name>
</gene>
<dbReference type="EMBL" id="BARS01056288">
    <property type="protein sequence ID" value="GAG42272.1"/>
    <property type="molecule type" value="Genomic_DNA"/>
</dbReference>
<dbReference type="GO" id="GO:0016491">
    <property type="term" value="F:oxidoreductase activity"/>
    <property type="evidence" value="ECO:0007669"/>
    <property type="project" value="UniProtKB-KW"/>
</dbReference>
<organism evidence="3">
    <name type="scientific">marine sediment metagenome</name>
    <dbReference type="NCBI Taxonomy" id="412755"/>
    <lineage>
        <taxon>unclassified sequences</taxon>
        <taxon>metagenomes</taxon>
        <taxon>ecological metagenomes</taxon>
    </lineage>
</organism>
<dbReference type="PANTHER" id="PTHR43818">
    <property type="entry name" value="BCDNA.GH03377"/>
    <property type="match status" value="1"/>
</dbReference>
<dbReference type="InterPro" id="IPR050463">
    <property type="entry name" value="Gfo/Idh/MocA_oxidrdct_glycsds"/>
</dbReference>
<dbReference type="InterPro" id="IPR036291">
    <property type="entry name" value="NAD(P)-bd_dom_sf"/>
</dbReference>
<dbReference type="Gene3D" id="3.40.50.720">
    <property type="entry name" value="NAD(P)-binding Rossmann-like Domain"/>
    <property type="match status" value="1"/>
</dbReference>
<name>X0Y4M7_9ZZZZ</name>
<feature type="non-terminal residue" evidence="3">
    <location>
        <position position="161"/>
    </location>
</feature>
<sequence length="161" mass="18371">MNKVEVALIGAGAMANEVHYPSLTEFPDVEMVGLCDLVEEKLRTTAETFHVEHTFKDYRKMLDKVKPDAVYILMPPHHLFDLVIECLNRKLNVFIEKPPGITSEQTRNMARLAEKNGCLTMVGFQRRFCPLIVEARRRVEERGPIIQCAARFMKNTLGSPP</sequence>
<dbReference type="SUPFAM" id="SSF51735">
    <property type="entry name" value="NAD(P)-binding Rossmann-fold domains"/>
    <property type="match status" value="1"/>
</dbReference>
<dbReference type="InterPro" id="IPR000683">
    <property type="entry name" value="Gfo/Idh/MocA-like_OxRdtase_N"/>
</dbReference>
<dbReference type="Pfam" id="PF01408">
    <property type="entry name" value="GFO_IDH_MocA"/>
    <property type="match status" value="1"/>
</dbReference>
<evidence type="ECO:0000313" key="3">
    <source>
        <dbReference type="EMBL" id="GAG42272.1"/>
    </source>
</evidence>
<feature type="domain" description="Gfo/Idh/MocA-like oxidoreductase N-terminal" evidence="2">
    <location>
        <begin position="5"/>
        <end position="124"/>
    </location>
</feature>
<dbReference type="GO" id="GO:0000166">
    <property type="term" value="F:nucleotide binding"/>
    <property type="evidence" value="ECO:0007669"/>
    <property type="project" value="InterPro"/>
</dbReference>
<evidence type="ECO:0000256" key="1">
    <source>
        <dbReference type="ARBA" id="ARBA00023002"/>
    </source>
</evidence>
<evidence type="ECO:0000259" key="2">
    <source>
        <dbReference type="Pfam" id="PF01408"/>
    </source>
</evidence>